<evidence type="ECO:0000313" key="3">
    <source>
        <dbReference type="EMBL" id="AMD91912.1"/>
    </source>
</evidence>
<reference evidence="4" key="1">
    <citation type="submission" date="2016-02" db="EMBL/GenBank/DDBJ databases">
        <authorList>
            <person name="Holder M.E."/>
            <person name="Ajami N.J."/>
            <person name="Petrosino J.F."/>
        </authorList>
    </citation>
    <scope>NUCLEOTIDE SEQUENCE [LARGE SCALE GENOMIC DNA]</scope>
    <source>
        <strain evidence="4">DSM 12838</strain>
    </source>
</reference>
<protein>
    <recommendedName>
        <fullName evidence="2">Flagellar basal body rod protein N-terminal domain-containing protein</fullName>
    </recommendedName>
</protein>
<evidence type="ECO:0000313" key="4">
    <source>
        <dbReference type="Proteomes" id="UP000063964"/>
    </source>
</evidence>
<dbReference type="STRING" id="888061.AXF15_01440"/>
<dbReference type="Pfam" id="PF00460">
    <property type="entry name" value="Flg_bb_rod"/>
    <property type="match status" value="1"/>
</dbReference>
<proteinExistence type="predicted"/>
<dbReference type="InterPro" id="IPR001444">
    <property type="entry name" value="Flag_bb_rod_N"/>
</dbReference>
<name>A0A0X8JND4_9BACT</name>
<accession>A0A0X8JND4</accession>
<dbReference type="RefSeq" id="WP_066602328.1">
    <property type="nucleotide sequence ID" value="NZ_CP014230.1"/>
</dbReference>
<organism evidence="3 4">
    <name type="scientific">Desulfomicrobium orale DSM 12838</name>
    <dbReference type="NCBI Taxonomy" id="888061"/>
    <lineage>
        <taxon>Bacteria</taxon>
        <taxon>Pseudomonadati</taxon>
        <taxon>Thermodesulfobacteriota</taxon>
        <taxon>Desulfovibrionia</taxon>
        <taxon>Desulfovibrionales</taxon>
        <taxon>Desulfomicrobiaceae</taxon>
        <taxon>Desulfomicrobium</taxon>
    </lineage>
</organism>
<dbReference type="AlphaFoldDB" id="A0A0X8JND4"/>
<feature type="domain" description="Flagellar basal body rod protein N-terminal" evidence="2">
    <location>
        <begin position="14"/>
        <end position="30"/>
    </location>
</feature>
<feature type="compositionally biased region" description="Basic and acidic residues" evidence="1">
    <location>
        <begin position="92"/>
        <end position="107"/>
    </location>
</feature>
<dbReference type="Proteomes" id="UP000063964">
    <property type="component" value="Chromosome"/>
</dbReference>
<feature type="region of interest" description="Disordered" evidence="1">
    <location>
        <begin position="53"/>
        <end position="107"/>
    </location>
</feature>
<evidence type="ECO:0000256" key="1">
    <source>
        <dbReference type="SAM" id="MobiDB-lite"/>
    </source>
</evidence>
<gene>
    <name evidence="3" type="ORF">AXF15_01440</name>
</gene>
<sequence length="180" mass="20739">MTPNIQALHAVGMAQRVSANNVANVNTEGFLPSRVDFETGPDGEGVRVQRIVREGSHETRQRERRREALRREEREERHLEEEKAVGRRVRERHAEEGLRQAGENRRREEALRAEDERIRRADEAYFAEKTLREEWLAEASATDLAAEMVRMIENEQVFAANAVALHTQMNMQGVLIDTLV</sequence>
<evidence type="ECO:0000259" key="2">
    <source>
        <dbReference type="Pfam" id="PF00460"/>
    </source>
</evidence>
<dbReference type="KEGG" id="doa:AXF15_01440"/>
<dbReference type="OrthoDB" id="7357187at2"/>
<keyword evidence="4" id="KW-1185">Reference proteome</keyword>
<feature type="compositionally biased region" description="Basic and acidic residues" evidence="1">
    <location>
        <begin position="53"/>
        <end position="85"/>
    </location>
</feature>
<dbReference type="EMBL" id="CP014230">
    <property type="protein sequence ID" value="AMD91912.1"/>
    <property type="molecule type" value="Genomic_DNA"/>
</dbReference>